<dbReference type="Gene3D" id="3.30.2160.10">
    <property type="entry name" value="Hect, E3 ligase catalytic domain"/>
    <property type="match status" value="1"/>
</dbReference>
<feature type="repeat" description="RCC1" evidence="7">
    <location>
        <begin position="384"/>
        <end position="455"/>
    </location>
</feature>
<sequence>MREIEKYVLTLMCNQTKYKSQLYIHLVFNLIYLLVVSAANWNKKRRLACEPAIAVETSLHKNMFCWGSTIHGELGLGGIEDENILIPREVDFKKASKIQHIACGENYTVIITQDGEIYSCGNNDYGQLGHKQGTKRFQLISGLDAFVFKKAACGAYHTLAVNEWGQLFSWGSNTEGQLGNDIYKVPSLNSRNFMECSPRMVKTLGTSIVIQVACGMKHALALTNNGELYSWGSNSEGQLGLGVDNKYEIKPKLISSLIGIPIVFIACGGYHTIAVSKSGAVFGWGKNTFGQLGLNDTQDRNLPYQLQTLQNAKICYAACGEEFSAFLTVDGGVFTCGAGMYGQLGHGNNSNEILPRQVMELMGSTVTQISCGKRHTLALVPSRGRVYAWGLGGTGQLGNHSTRSITTPQVVHGPWIAPNGSSIMDLDKQHSSCTIGYVVKHIFTGGDHCFATVVLQNDNIKPDDCRIIESSFQILTITEKQLMACQRVPANSPVDHELMTYLETVFKSLSCVTGSFLLENDARYGCSNKHHGVNIDQASKLFGIIRELDNSTIQELIFTCISDSLIPSLVNLPPKIICPESLRVYLILPLYHGFLNPLNCNVLHKPFCKAVLALKPEVLEIVANWWLKAPPYYFERLVRVHKSVVLHYVKQSKPNKVLLWDVTLQVALDSLHLLNKLNNEGDEGHKVPYSTFHLPELIELIDIRADYIKWISENESSSVRYYQKVFCNYPFLLDANAKIILLETDQAIQMQSAMNEAATHARHHTQFVILNVSRENIVADTLRELAQYDSSDLKKPLRVKFHGEEAEDAGGVKKEFFMLLLREILDPKYGMFKQYEETRVIWFSEDSLEDENMYFLIGILCGLVIYNFIIIDLPFPLALYKKLLHEPVGLNDIKDMSPIFAKSMQNILDYEEADFEEVFGLHFEVVREVFGEKKIYELIPNGTKVPVTLKNKKQFVDLYVDYTLNKSVDPHFQAFYKGFHKVCGGRVLELFHSYELMAVVVGNEDYDWEELQKNTVYKNGYTKDNSTIVLFWQVFRELTLEDKKKFLLFLTGSDRIPIQGMKAIKITIQPVNDERLLPVAHTCFNLLDLPRYQTRERLRYKLLQAIQQTQGFSLYVHNTIATKLGFHIKKLNIILGYIFEC</sequence>
<name>A0A833S1J1_9HYME</name>
<feature type="repeat" description="RCC1" evidence="7">
    <location>
        <begin position="226"/>
        <end position="278"/>
    </location>
</feature>
<evidence type="ECO:0000256" key="1">
    <source>
        <dbReference type="ARBA" id="ARBA00004496"/>
    </source>
</evidence>
<dbReference type="InterPro" id="IPR051709">
    <property type="entry name" value="Ub-ligase/GTPase-reg"/>
</dbReference>
<dbReference type="PANTHER" id="PTHR45622">
    <property type="entry name" value="UBIQUITIN-PROTEIN LIGASE E3A-RELATED"/>
    <property type="match status" value="1"/>
</dbReference>
<dbReference type="InterPro" id="IPR000408">
    <property type="entry name" value="Reg_chr_condens"/>
</dbReference>
<evidence type="ECO:0000256" key="8">
    <source>
        <dbReference type="SAM" id="Phobius"/>
    </source>
</evidence>
<dbReference type="InterPro" id="IPR058923">
    <property type="entry name" value="RCC1-like_dom"/>
</dbReference>
<feature type="repeat" description="RCC1" evidence="7">
    <location>
        <begin position="165"/>
        <end position="225"/>
    </location>
</feature>
<keyword evidence="8" id="KW-1133">Transmembrane helix</keyword>
<dbReference type="InterPro" id="IPR000569">
    <property type="entry name" value="HECT_dom"/>
</dbReference>
<dbReference type="SUPFAM" id="SSF56204">
    <property type="entry name" value="Hect, E3 ligase catalytic domain"/>
    <property type="match status" value="1"/>
</dbReference>
<evidence type="ECO:0000259" key="9">
    <source>
        <dbReference type="PROSITE" id="PS50237"/>
    </source>
</evidence>
<feature type="repeat" description="RCC1" evidence="7">
    <location>
        <begin position="279"/>
        <end position="330"/>
    </location>
</feature>
<dbReference type="SMART" id="SM00119">
    <property type="entry name" value="HECTc"/>
    <property type="match status" value="1"/>
</dbReference>
<dbReference type="Gene3D" id="3.30.2410.10">
    <property type="entry name" value="Hect, E3 ligase catalytic domain"/>
    <property type="match status" value="1"/>
</dbReference>
<reference evidence="10" key="1">
    <citation type="submission" date="2019-11" db="EMBL/GenBank/DDBJ databases">
        <title>The nuclear and mitochondrial genomes of Frieseomelitta varia - a highly eusocial stingless bee (Meliponini) with a permanently sterile worker caste.</title>
        <authorList>
            <person name="Freitas F.C.P."/>
            <person name="Lourenco A.P."/>
            <person name="Nunes F.M.F."/>
            <person name="Paschoal A.R."/>
            <person name="Abreu F.C.P."/>
            <person name="Barbin F.O."/>
            <person name="Bataglia L."/>
            <person name="Cardoso-Junior C.A.M."/>
            <person name="Cervoni M.S."/>
            <person name="Silva S.R."/>
            <person name="Dalarmi F."/>
            <person name="Del Lama M.A."/>
            <person name="Depintor T.S."/>
            <person name="Ferreira K.M."/>
            <person name="Goria P.S."/>
            <person name="Jaskot M.C."/>
            <person name="Lago D.C."/>
            <person name="Luna-Lucena D."/>
            <person name="Moda L.M."/>
            <person name="Nascimento L."/>
            <person name="Pedrino M."/>
            <person name="Rabico F.O."/>
            <person name="Sanches F.C."/>
            <person name="Santos D.E."/>
            <person name="Santos C.G."/>
            <person name="Vieira J."/>
            <person name="Lopes T.F."/>
            <person name="Barchuk A.R."/>
            <person name="Hartfelder K."/>
            <person name="Simoes Z.L.P."/>
            <person name="Bitondi M.M.G."/>
            <person name="Pinheiro D.G."/>
        </authorList>
    </citation>
    <scope>NUCLEOTIDE SEQUENCE</scope>
    <source>
        <strain evidence="10">USP_RPSP 00005682</strain>
        <tissue evidence="10">Whole individual</tissue>
    </source>
</reference>
<dbReference type="PROSITE" id="PS00626">
    <property type="entry name" value="RCC1_2"/>
    <property type="match status" value="4"/>
</dbReference>
<dbReference type="GO" id="GO:0005737">
    <property type="term" value="C:cytoplasm"/>
    <property type="evidence" value="ECO:0007669"/>
    <property type="project" value="UniProtKB-SubCell"/>
</dbReference>
<dbReference type="EMBL" id="WNWW01000345">
    <property type="protein sequence ID" value="KAF3426032.1"/>
    <property type="molecule type" value="Genomic_DNA"/>
</dbReference>
<feature type="repeat" description="RCC1" evidence="7">
    <location>
        <begin position="331"/>
        <end position="382"/>
    </location>
</feature>
<dbReference type="Proteomes" id="UP000655588">
    <property type="component" value="Unassembled WGS sequence"/>
</dbReference>
<dbReference type="InterPro" id="IPR009091">
    <property type="entry name" value="RCC1/BLIP-II"/>
</dbReference>
<evidence type="ECO:0000256" key="6">
    <source>
        <dbReference type="PROSITE-ProRule" id="PRU00104"/>
    </source>
</evidence>
<gene>
    <name evidence="10" type="ORF">E2986_02091</name>
</gene>
<feature type="active site" description="Glycyl thioester intermediate" evidence="6">
    <location>
        <position position="1083"/>
    </location>
</feature>
<dbReference type="FunFam" id="3.30.2410.10:FF:000003">
    <property type="entry name" value="probable E3 ubiquitin-protein ligase HERC4 isoform X1"/>
    <property type="match status" value="1"/>
</dbReference>
<dbReference type="Pfam" id="PF00632">
    <property type="entry name" value="HECT"/>
    <property type="match status" value="1"/>
</dbReference>
<dbReference type="Pfam" id="PF25390">
    <property type="entry name" value="WD40_RLD"/>
    <property type="match status" value="1"/>
</dbReference>
<evidence type="ECO:0000256" key="3">
    <source>
        <dbReference type="ARBA" id="ARBA00022679"/>
    </source>
</evidence>
<keyword evidence="8" id="KW-0812">Transmembrane</keyword>
<comment type="caution">
    <text evidence="10">The sequence shown here is derived from an EMBL/GenBank/DDBJ whole genome shotgun (WGS) entry which is preliminary data.</text>
</comment>
<accession>A0A833S1J1</accession>
<dbReference type="InterPro" id="IPR035983">
    <property type="entry name" value="Hect_E3_ubiquitin_ligase"/>
</dbReference>
<evidence type="ECO:0000313" key="10">
    <source>
        <dbReference type="EMBL" id="KAF3426032.1"/>
    </source>
</evidence>
<feature type="repeat" description="RCC1" evidence="7">
    <location>
        <begin position="115"/>
        <end position="164"/>
    </location>
</feature>
<keyword evidence="8" id="KW-0472">Membrane</keyword>
<dbReference type="Gene3D" id="2.130.10.30">
    <property type="entry name" value="Regulator of chromosome condensation 1/beta-lactamase-inhibitor protein II"/>
    <property type="match status" value="2"/>
</dbReference>
<dbReference type="PANTHER" id="PTHR45622:SF76">
    <property type="entry name" value="HECT AND RLD DOMAIN CONTAINING E3 UBIQUITIN LIGASE 4, ISOFORM C"/>
    <property type="match status" value="1"/>
</dbReference>
<keyword evidence="3" id="KW-0808">Transferase</keyword>
<evidence type="ECO:0000256" key="2">
    <source>
        <dbReference type="ARBA" id="ARBA00022490"/>
    </source>
</evidence>
<dbReference type="GO" id="GO:0009966">
    <property type="term" value="P:regulation of signal transduction"/>
    <property type="evidence" value="ECO:0007669"/>
    <property type="project" value="UniProtKB-ARBA"/>
</dbReference>
<dbReference type="AlphaFoldDB" id="A0A833S1J1"/>
<protein>
    <recommendedName>
        <fullName evidence="9">HECT domain-containing protein</fullName>
    </recommendedName>
</protein>
<dbReference type="SUPFAM" id="SSF50985">
    <property type="entry name" value="RCC1/BLIP-II"/>
    <property type="match status" value="1"/>
</dbReference>
<keyword evidence="11" id="KW-1185">Reference proteome</keyword>
<feature type="transmembrane region" description="Helical" evidence="8">
    <location>
        <begin position="21"/>
        <end position="41"/>
    </location>
</feature>
<organism evidence="10 11">
    <name type="scientific">Frieseomelitta varia</name>
    <dbReference type="NCBI Taxonomy" id="561572"/>
    <lineage>
        <taxon>Eukaryota</taxon>
        <taxon>Metazoa</taxon>
        <taxon>Ecdysozoa</taxon>
        <taxon>Arthropoda</taxon>
        <taxon>Hexapoda</taxon>
        <taxon>Insecta</taxon>
        <taxon>Pterygota</taxon>
        <taxon>Neoptera</taxon>
        <taxon>Endopterygota</taxon>
        <taxon>Hymenoptera</taxon>
        <taxon>Apocrita</taxon>
        <taxon>Aculeata</taxon>
        <taxon>Apoidea</taxon>
        <taxon>Anthophila</taxon>
        <taxon>Apidae</taxon>
        <taxon>Frieseomelitta</taxon>
    </lineage>
</organism>
<dbReference type="PROSITE" id="PS50012">
    <property type="entry name" value="RCC1_3"/>
    <property type="match status" value="7"/>
</dbReference>
<dbReference type="CDD" id="cd00078">
    <property type="entry name" value="HECTc"/>
    <property type="match status" value="1"/>
</dbReference>
<evidence type="ECO:0000256" key="5">
    <source>
        <dbReference type="ARBA" id="ARBA00022786"/>
    </source>
</evidence>
<feature type="domain" description="HECT" evidence="9">
    <location>
        <begin position="789"/>
        <end position="1115"/>
    </location>
</feature>
<keyword evidence="5 6" id="KW-0833">Ubl conjugation pathway</keyword>
<comment type="subcellular location">
    <subcellularLocation>
        <location evidence="1">Cytoplasm</location>
    </subcellularLocation>
</comment>
<feature type="repeat" description="RCC1" evidence="7">
    <location>
        <begin position="61"/>
        <end position="114"/>
    </location>
</feature>
<dbReference type="PRINTS" id="PR00633">
    <property type="entry name" value="RCCNDNSATION"/>
</dbReference>
<proteinExistence type="predicted"/>
<dbReference type="Gene3D" id="3.90.1750.10">
    <property type="entry name" value="Hect, E3 ligase catalytic domains"/>
    <property type="match status" value="1"/>
</dbReference>
<dbReference type="FunFam" id="3.30.2160.10:FF:000004">
    <property type="entry name" value="probable E3 ubiquitin-protein ligase HERC4 isoform X1"/>
    <property type="match status" value="1"/>
</dbReference>
<dbReference type="PROSITE" id="PS50237">
    <property type="entry name" value="HECT"/>
    <property type="match status" value="1"/>
</dbReference>
<evidence type="ECO:0000256" key="7">
    <source>
        <dbReference type="PROSITE-ProRule" id="PRU00235"/>
    </source>
</evidence>
<evidence type="ECO:0000313" key="11">
    <source>
        <dbReference type="Proteomes" id="UP000655588"/>
    </source>
</evidence>
<dbReference type="GO" id="GO:0004842">
    <property type="term" value="F:ubiquitin-protein transferase activity"/>
    <property type="evidence" value="ECO:0007669"/>
    <property type="project" value="InterPro"/>
</dbReference>
<evidence type="ECO:0000256" key="4">
    <source>
        <dbReference type="ARBA" id="ARBA00022737"/>
    </source>
</evidence>
<keyword evidence="4" id="KW-0677">Repeat</keyword>
<keyword evidence="2" id="KW-0963">Cytoplasm</keyword>